<organism evidence="3 4">
    <name type="scientific">Clostridium botulinum C/D str. DC5</name>
    <dbReference type="NCBI Taxonomy" id="1443128"/>
    <lineage>
        <taxon>Bacteria</taxon>
        <taxon>Bacillati</taxon>
        <taxon>Bacillota</taxon>
        <taxon>Clostridia</taxon>
        <taxon>Eubacteriales</taxon>
        <taxon>Clostridiaceae</taxon>
        <taxon>Clostridium</taxon>
    </lineage>
</organism>
<dbReference type="PRINTS" id="PR01002">
    <property type="entry name" value="FLGFLGJ"/>
</dbReference>
<dbReference type="AlphaFoldDB" id="A0A0A0HY45"/>
<dbReference type="PANTHER" id="PTHR33308">
    <property type="entry name" value="PEPTIDOGLYCAN HYDROLASE FLGJ"/>
    <property type="match status" value="1"/>
</dbReference>
<dbReference type="SMART" id="SM00047">
    <property type="entry name" value="LYZ2"/>
    <property type="match status" value="1"/>
</dbReference>
<evidence type="ECO:0000256" key="1">
    <source>
        <dbReference type="ARBA" id="ARBA00022801"/>
    </source>
</evidence>
<protein>
    <submittedName>
        <fullName evidence="3">N-acetylmuramoyl-L-alanine amidase</fullName>
    </submittedName>
</protein>
<evidence type="ECO:0000313" key="4">
    <source>
        <dbReference type="Proteomes" id="UP000030014"/>
    </source>
</evidence>
<gene>
    <name evidence="3" type="ORF">Z955_15150</name>
</gene>
<accession>A0A0A0HY45</accession>
<dbReference type="Pfam" id="PF01832">
    <property type="entry name" value="Glucosaminidase"/>
    <property type="match status" value="1"/>
</dbReference>
<evidence type="ECO:0000259" key="2">
    <source>
        <dbReference type="PROSITE" id="PS51781"/>
    </source>
</evidence>
<name>A0A0A0HY45_CLOBO</name>
<proteinExistence type="predicted"/>
<keyword evidence="1" id="KW-0378">Hydrolase</keyword>
<comment type="caution">
    <text evidence="3">The sequence shown here is derived from an EMBL/GenBank/DDBJ whole genome shotgun (WGS) entry which is preliminary data.</text>
</comment>
<evidence type="ECO:0000313" key="3">
    <source>
        <dbReference type="EMBL" id="KGM93313.1"/>
    </source>
</evidence>
<dbReference type="InterPro" id="IPR003646">
    <property type="entry name" value="SH3-like_bac-type"/>
</dbReference>
<dbReference type="InterPro" id="IPR002901">
    <property type="entry name" value="MGlyc_endo_b_GlcNAc-like_dom"/>
</dbReference>
<dbReference type="Gene3D" id="4.10.80.30">
    <property type="entry name" value="DNA polymerase, domain 6"/>
    <property type="match status" value="1"/>
</dbReference>
<dbReference type="RefSeq" id="WP_039260139.1">
    <property type="nucleotide sequence ID" value="NZ_JDRY01000170.1"/>
</dbReference>
<dbReference type="Pfam" id="PF08239">
    <property type="entry name" value="SH3_3"/>
    <property type="match status" value="1"/>
</dbReference>
<feature type="domain" description="SH3b" evidence="2">
    <location>
        <begin position="176"/>
        <end position="238"/>
    </location>
</feature>
<dbReference type="EMBL" id="JDRY01000170">
    <property type="protein sequence ID" value="KGM93313.1"/>
    <property type="molecule type" value="Genomic_DNA"/>
</dbReference>
<dbReference type="GO" id="GO:0004040">
    <property type="term" value="F:amidase activity"/>
    <property type="evidence" value="ECO:0007669"/>
    <property type="project" value="InterPro"/>
</dbReference>
<dbReference type="SMART" id="SM00287">
    <property type="entry name" value="SH3b"/>
    <property type="match status" value="1"/>
</dbReference>
<dbReference type="Proteomes" id="UP000030014">
    <property type="component" value="Unassembled WGS sequence"/>
</dbReference>
<dbReference type="Gene3D" id="2.30.30.40">
    <property type="entry name" value="SH3 Domains"/>
    <property type="match status" value="1"/>
</dbReference>
<dbReference type="Gene3D" id="1.10.530.10">
    <property type="match status" value="1"/>
</dbReference>
<sequence>MSQKTDKFINDIKNGAITTQEKYGVLTSVTMAQAILESGWGSSNLAKNYNNLFGIKADTRWCGRKIGVNTKEYINNICVTETCDFRVYNSWSESIEDHAKFLVKNKRYKDNGLFDSKDYIGQIEALVKAGYSTSPDYSKELIRIIKQYNLDKFDNYKSIKSNDDYTNTNLNSIQKEIDGIVTARALNVRDGASINSKKIGKLLKGEKVHIFKNYGEWLSIYFGENGGYVSSKYVKIIKQ</sequence>
<dbReference type="PANTHER" id="PTHR33308:SF9">
    <property type="entry name" value="PEPTIDOGLYCAN HYDROLASE FLGJ"/>
    <property type="match status" value="1"/>
</dbReference>
<dbReference type="InterPro" id="IPR051056">
    <property type="entry name" value="Glycosyl_Hydrolase_73"/>
</dbReference>
<reference evidence="3 4" key="1">
    <citation type="submission" date="2014-01" db="EMBL/GenBank/DDBJ databases">
        <title>Plasmidome dynamics in the species complex Clostridium novyi sensu lato converts strains of independent lineages into distinctly different pathogens.</title>
        <authorList>
            <person name="Skarin H."/>
            <person name="Segerman B."/>
        </authorList>
    </citation>
    <scope>NUCLEOTIDE SEQUENCE [LARGE SCALE GENOMIC DNA]</scope>
    <source>
        <strain evidence="3 4">DC5</strain>
    </source>
</reference>
<dbReference type="PROSITE" id="PS51781">
    <property type="entry name" value="SH3B"/>
    <property type="match status" value="1"/>
</dbReference>